<dbReference type="OrthoDB" id="1029582at2"/>
<reference evidence="2 3" key="1">
    <citation type="submission" date="2019-12" db="EMBL/GenBank/DDBJ databases">
        <title>The draft genomic sequence of strain Chitinophaga oryziterrae JCM 16595.</title>
        <authorList>
            <person name="Zhang X."/>
        </authorList>
    </citation>
    <scope>NUCLEOTIDE SEQUENCE [LARGE SCALE GENOMIC DNA]</scope>
    <source>
        <strain evidence="2 3">JCM 16595</strain>
    </source>
</reference>
<evidence type="ECO:0008006" key="4">
    <source>
        <dbReference type="Google" id="ProtNLM"/>
    </source>
</evidence>
<evidence type="ECO:0000313" key="2">
    <source>
        <dbReference type="EMBL" id="MVT44734.1"/>
    </source>
</evidence>
<protein>
    <recommendedName>
        <fullName evidence="4">DUF4412 domain-containing protein</fullName>
    </recommendedName>
</protein>
<evidence type="ECO:0000256" key="1">
    <source>
        <dbReference type="SAM" id="SignalP"/>
    </source>
</evidence>
<accession>A0A6N8JID5</accession>
<gene>
    <name evidence="2" type="ORF">GO495_29340</name>
</gene>
<dbReference type="RefSeq" id="WP_157303521.1">
    <property type="nucleotide sequence ID" value="NZ_BAAAZB010000018.1"/>
</dbReference>
<comment type="caution">
    <text evidence="2">The sequence shown here is derived from an EMBL/GenBank/DDBJ whole genome shotgun (WGS) entry which is preliminary data.</text>
</comment>
<sequence length="175" mass="19881">MMKRVTCLLIFSLFFLHGYSQAPVVKQGTTLKYIFSLHGQTVPIEFSVLHLTDTLVLGWKIRGLAGGTYIMVPAALQHAVKMNFIQPSPDVAINLKDDETFMIISTDAFRKLEKEHAFVYDNTVYNLKEREGNMLHVTAKDETTEWWILNNPDFPLVCRIKGSPFGIDCSLNDVK</sequence>
<dbReference type="EMBL" id="WRXO01000012">
    <property type="protein sequence ID" value="MVT44734.1"/>
    <property type="molecule type" value="Genomic_DNA"/>
</dbReference>
<proteinExistence type="predicted"/>
<organism evidence="2 3">
    <name type="scientific">Chitinophaga oryziterrae</name>
    <dbReference type="NCBI Taxonomy" id="1031224"/>
    <lineage>
        <taxon>Bacteria</taxon>
        <taxon>Pseudomonadati</taxon>
        <taxon>Bacteroidota</taxon>
        <taxon>Chitinophagia</taxon>
        <taxon>Chitinophagales</taxon>
        <taxon>Chitinophagaceae</taxon>
        <taxon>Chitinophaga</taxon>
    </lineage>
</organism>
<feature type="chain" id="PRO_5026755690" description="DUF4412 domain-containing protein" evidence="1">
    <location>
        <begin position="23"/>
        <end position="175"/>
    </location>
</feature>
<evidence type="ECO:0000313" key="3">
    <source>
        <dbReference type="Proteomes" id="UP000468388"/>
    </source>
</evidence>
<dbReference type="AlphaFoldDB" id="A0A6N8JID5"/>
<feature type="signal peptide" evidence="1">
    <location>
        <begin position="1"/>
        <end position="22"/>
    </location>
</feature>
<name>A0A6N8JID5_9BACT</name>
<keyword evidence="3" id="KW-1185">Reference proteome</keyword>
<keyword evidence="1" id="KW-0732">Signal</keyword>
<dbReference type="Proteomes" id="UP000468388">
    <property type="component" value="Unassembled WGS sequence"/>
</dbReference>